<keyword evidence="3 5" id="KW-0663">Pyridoxal phosphate</keyword>
<dbReference type="GO" id="GO:0006565">
    <property type="term" value="P:L-serine catabolic process"/>
    <property type="evidence" value="ECO:0007669"/>
    <property type="project" value="TreeGrafter"/>
</dbReference>
<sequence length="325" mass="35966">MQNIVSRIKRDVVNEVVRKTQLEFASQISMHLDNKIYLKREDLTPVHSFKLRGAYHKIRTLNIRQLSKGVITCSAGNHAQGVAFSAKKLGIYAVIVMPKITPKIKVDSVKSLGAEVILFGNSYDVAYDFSQNIAKKKGYTFIHAFDDLDVIAGQGTIAYELLEQLDDIDYIFVPVGGGGLITGIASVIKTQRPKIKIIGVEPVGSAAFTRSITSNTHAVLDEVDVFAEGVAVKKVGFENLRIAKKLVNGTVLVSNDEMCAAIKDIYNQNRYIVEPSGALALAGIKRYIFDKQLHNNNIISIVSGANMNFDRLRYITERANLNEYN</sequence>
<dbReference type="PROSITE" id="PS00165">
    <property type="entry name" value="DEHYDRATASE_SER_THR"/>
    <property type="match status" value="1"/>
</dbReference>
<comment type="similarity">
    <text evidence="2 5">Belongs to the serine/threonine dehydratase family.</text>
</comment>
<dbReference type="EMBL" id="AP009247">
    <property type="protein sequence ID" value="BAF61513.1"/>
    <property type="molecule type" value="Genomic_DNA"/>
</dbReference>
<dbReference type="UniPathway" id="UPA00047">
    <property type="reaction ID" value="UER00054"/>
</dbReference>
<keyword evidence="5" id="KW-0028">Amino-acid biosynthesis</keyword>
<dbReference type="CDD" id="cd01562">
    <property type="entry name" value="Thr-dehyd"/>
    <property type="match status" value="1"/>
</dbReference>
<dbReference type="GO" id="GO:0006567">
    <property type="term" value="P:L-threonine catabolic process"/>
    <property type="evidence" value="ECO:0007669"/>
    <property type="project" value="TreeGrafter"/>
</dbReference>
<evidence type="ECO:0000259" key="6">
    <source>
        <dbReference type="Pfam" id="PF00291"/>
    </source>
</evidence>
<comment type="subunit">
    <text evidence="5">Homotetramer.</text>
</comment>
<reference evidence="8" key="1">
    <citation type="journal article" date="2007" name="Curr. Biol.">
        <title>Reduced genome of the thioautotrophic intracellular symbiont in a deep-sea clam, Calyptogena okutanii.</title>
        <authorList>
            <person name="Kuwahara H."/>
            <person name="Yoshida T."/>
            <person name="Takaki Y."/>
            <person name="Shimamura S."/>
            <person name="Nishi S."/>
            <person name="Harada M."/>
            <person name="Matsuyama K."/>
            <person name="Takishita K."/>
            <person name="Kawato M."/>
            <person name="Uematsu K."/>
            <person name="Fujiwara Y."/>
            <person name="Sato T."/>
            <person name="Kato C."/>
            <person name="Kitagawa M."/>
            <person name="Kato I."/>
            <person name="Maruyama T."/>
        </authorList>
    </citation>
    <scope>NUCLEOTIDE SEQUENCE [LARGE SCALE GENOMIC DNA]</scope>
    <source>
        <strain evidence="8">HA</strain>
    </source>
</reference>
<dbReference type="OrthoDB" id="9811476at2"/>
<gene>
    <name evidence="5" type="primary">ilvA</name>
    <name evidence="7" type="ordered locus">COSY_0391</name>
</gene>
<keyword evidence="8" id="KW-1185">Reference proteome</keyword>
<dbReference type="NCBIfam" id="TIGR01124">
    <property type="entry name" value="ilvA_2Cterm"/>
    <property type="match status" value="1"/>
</dbReference>
<dbReference type="PANTHER" id="PTHR48078">
    <property type="entry name" value="THREONINE DEHYDRATASE, MITOCHONDRIAL-RELATED"/>
    <property type="match status" value="1"/>
</dbReference>
<dbReference type="InterPro" id="IPR050147">
    <property type="entry name" value="Ser/Thr_Dehydratase"/>
</dbReference>
<dbReference type="FunFam" id="3.40.50.1100:FF:000005">
    <property type="entry name" value="Threonine dehydratase catabolic"/>
    <property type="match status" value="1"/>
</dbReference>
<evidence type="ECO:0000256" key="5">
    <source>
        <dbReference type="RuleBase" id="RU362012"/>
    </source>
</evidence>
<dbReference type="RefSeq" id="WP_011929783.1">
    <property type="nucleotide sequence ID" value="NC_009465.1"/>
</dbReference>
<dbReference type="InterPro" id="IPR000634">
    <property type="entry name" value="Ser/Thr_deHydtase_PyrdxlP-BS"/>
</dbReference>
<dbReference type="InterPro" id="IPR005787">
    <property type="entry name" value="Thr_deHydtase_biosynth"/>
</dbReference>
<dbReference type="Gene3D" id="3.40.50.1100">
    <property type="match status" value="2"/>
</dbReference>
<protein>
    <recommendedName>
        <fullName evidence="5">L-threonine dehydratase</fullName>
        <ecNumber evidence="5">4.3.1.19</ecNumber>
    </recommendedName>
    <alternativeName>
        <fullName evidence="5">Threonine deaminase</fullName>
    </alternativeName>
</protein>
<evidence type="ECO:0000256" key="1">
    <source>
        <dbReference type="ARBA" id="ARBA00001933"/>
    </source>
</evidence>
<dbReference type="GO" id="GO:0003941">
    <property type="term" value="F:L-serine ammonia-lyase activity"/>
    <property type="evidence" value="ECO:0007669"/>
    <property type="project" value="TreeGrafter"/>
</dbReference>
<keyword evidence="5" id="KW-0412">Isoleucine biosynthesis</keyword>
<dbReference type="GO" id="GO:0030170">
    <property type="term" value="F:pyridoxal phosphate binding"/>
    <property type="evidence" value="ECO:0007669"/>
    <property type="project" value="InterPro"/>
</dbReference>
<dbReference type="EC" id="4.3.1.19" evidence="5"/>
<dbReference type="SUPFAM" id="SSF53686">
    <property type="entry name" value="Tryptophan synthase beta subunit-like PLP-dependent enzymes"/>
    <property type="match status" value="1"/>
</dbReference>
<dbReference type="STRING" id="412965.COSY_0391"/>
<dbReference type="Pfam" id="PF00291">
    <property type="entry name" value="PALP"/>
    <property type="match status" value="1"/>
</dbReference>
<keyword evidence="4 5" id="KW-0456">Lyase</keyword>
<dbReference type="GO" id="GO:0004794">
    <property type="term" value="F:threonine deaminase activity"/>
    <property type="evidence" value="ECO:0007669"/>
    <property type="project" value="UniProtKB-UniRule"/>
</dbReference>
<comment type="pathway">
    <text evidence="5">Amino-acid biosynthesis; L-isoleucine biosynthesis; 2-oxobutanoate from L-threonine: step 1/1.</text>
</comment>
<comment type="catalytic activity">
    <reaction evidence="5">
        <text>L-threonine = 2-oxobutanoate + NH4(+)</text>
        <dbReference type="Rhea" id="RHEA:22108"/>
        <dbReference type="ChEBI" id="CHEBI:16763"/>
        <dbReference type="ChEBI" id="CHEBI:28938"/>
        <dbReference type="ChEBI" id="CHEBI:57926"/>
        <dbReference type="EC" id="4.3.1.19"/>
    </reaction>
</comment>
<dbReference type="eggNOG" id="COG1171">
    <property type="taxonomic scope" value="Bacteria"/>
</dbReference>
<organism evidence="7 8">
    <name type="scientific">Vesicomyosocius okutanii subsp. Calyptogena okutanii (strain HA)</name>
    <dbReference type="NCBI Taxonomy" id="412965"/>
    <lineage>
        <taxon>Bacteria</taxon>
        <taxon>Pseudomonadati</taxon>
        <taxon>Pseudomonadota</taxon>
        <taxon>Gammaproteobacteria</taxon>
        <taxon>Candidatus Pseudothioglobaceae</taxon>
        <taxon>Candidatus Vesicomyidisocius</taxon>
    </lineage>
</organism>
<dbReference type="PANTHER" id="PTHR48078:SF11">
    <property type="entry name" value="THREONINE DEHYDRATASE, MITOCHONDRIAL"/>
    <property type="match status" value="1"/>
</dbReference>
<evidence type="ECO:0000313" key="7">
    <source>
        <dbReference type="EMBL" id="BAF61513.1"/>
    </source>
</evidence>
<evidence type="ECO:0000256" key="4">
    <source>
        <dbReference type="ARBA" id="ARBA00023239"/>
    </source>
</evidence>
<keyword evidence="5" id="KW-0100">Branched-chain amino acid biosynthesis</keyword>
<accession>A5CWZ8</accession>
<evidence type="ECO:0000256" key="3">
    <source>
        <dbReference type="ARBA" id="ARBA00022898"/>
    </source>
</evidence>
<dbReference type="InterPro" id="IPR001926">
    <property type="entry name" value="TrpB-like_PALP"/>
</dbReference>
<evidence type="ECO:0000313" key="8">
    <source>
        <dbReference type="Proteomes" id="UP000000247"/>
    </source>
</evidence>
<evidence type="ECO:0000256" key="2">
    <source>
        <dbReference type="ARBA" id="ARBA00010869"/>
    </source>
</evidence>
<dbReference type="GO" id="GO:0009097">
    <property type="term" value="P:isoleucine biosynthetic process"/>
    <property type="evidence" value="ECO:0007669"/>
    <property type="project" value="UniProtKB-UniRule"/>
</dbReference>
<comment type="cofactor">
    <cofactor evidence="1 5">
        <name>pyridoxal 5'-phosphate</name>
        <dbReference type="ChEBI" id="CHEBI:597326"/>
    </cofactor>
</comment>
<dbReference type="KEGG" id="vok:COSY_0391"/>
<feature type="domain" description="Tryptophan synthase beta chain-like PALP" evidence="6">
    <location>
        <begin position="15"/>
        <end position="304"/>
    </location>
</feature>
<dbReference type="HOGENOM" id="CLU_021152_4_2_6"/>
<comment type="function">
    <text evidence="5">Catalyzes the anaerobic formation of alpha-ketobutyrate and ammonia from threonine in a two-step reaction. The first step involved a dehydration of threonine and a production of enamine intermediates (aminocrotonate), which tautomerizes to its imine form (iminobutyrate). Both intermediates are unstable and short-lived. The second step is the nonenzymatic hydrolysis of the enamine/imine intermediates to form 2-ketobutyrate and free ammonia. In the low water environment of the cell, the second step is accelerated by RidA.</text>
</comment>
<proteinExistence type="inferred from homology"/>
<dbReference type="AlphaFoldDB" id="A5CWZ8"/>
<dbReference type="InterPro" id="IPR036052">
    <property type="entry name" value="TrpB-like_PALP_sf"/>
</dbReference>
<dbReference type="Proteomes" id="UP000000247">
    <property type="component" value="Chromosome"/>
</dbReference>
<name>A5CWZ8_VESOH</name>